<feature type="transmembrane region" description="Helical" evidence="2">
    <location>
        <begin position="41"/>
        <end position="62"/>
    </location>
</feature>
<evidence type="ECO:0000256" key="2">
    <source>
        <dbReference type="SAM" id="Phobius"/>
    </source>
</evidence>
<name>K1TTB2_9ZZZZ</name>
<protein>
    <submittedName>
        <fullName evidence="3">Uncharacterized protein</fullName>
    </submittedName>
</protein>
<feature type="region of interest" description="Disordered" evidence="1">
    <location>
        <begin position="1"/>
        <end position="22"/>
    </location>
</feature>
<accession>K1TTB2</accession>
<evidence type="ECO:0000313" key="3">
    <source>
        <dbReference type="EMBL" id="EKC70899.1"/>
    </source>
</evidence>
<sequence>MGLFFSSDRFTRPGPGVRPDAPRKKGVARLAEIMGRDMWNFFRAGFLAFLGCLPFIIGMFFAVETHALLFMLLAGIIGGLIAGPELSAMADTVLRSLRDEPGYWWETSAACGSATPGKAWFPAC</sequence>
<keyword evidence="2" id="KW-0472">Membrane</keyword>
<keyword evidence="2" id="KW-1133">Transmembrane helix</keyword>
<dbReference type="EMBL" id="AJWZ01002461">
    <property type="protein sequence ID" value="EKC70899.1"/>
    <property type="molecule type" value="Genomic_DNA"/>
</dbReference>
<dbReference type="AlphaFoldDB" id="K1TTB2"/>
<comment type="caution">
    <text evidence="3">The sequence shown here is derived from an EMBL/GenBank/DDBJ whole genome shotgun (WGS) entry which is preliminary data.</text>
</comment>
<evidence type="ECO:0000256" key="1">
    <source>
        <dbReference type="SAM" id="MobiDB-lite"/>
    </source>
</evidence>
<feature type="transmembrane region" description="Helical" evidence="2">
    <location>
        <begin position="68"/>
        <end position="88"/>
    </location>
</feature>
<organism evidence="3">
    <name type="scientific">human gut metagenome</name>
    <dbReference type="NCBI Taxonomy" id="408170"/>
    <lineage>
        <taxon>unclassified sequences</taxon>
        <taxon>metagenomes</taxon>
        <taxon>organismal metagenomes</taxon>
    </lineage>
</organism>
<reference evidence="3" key="1">
    <citation type="journal article" date="2013" name="Environ. Microbiol.">
        <title>Microbiota from the distal guts of lean and obese adolescents exhibit partial functional redundancy besides clear differences in community structure.</title>
        <authorList>
            <person name="Ferrer M."/>
            <person name="Ruiz A."/>
            <person name="Lanza F."/>
            <person name="Haange S.B."/>
            <person name="Oberbach A."/>
            <person name="Till H."/>
            <person name="Bargiela R."/>
            <person name="Campoy C."/>
            <person name="Segura M.T."/>
            <person name="Richter M."/>
            <person name="von Bergen M."/>
            <person name="Seifert J."/>
            <person name="Suarez A."/>
        </authorList>
    </citation>
    <scope>NUCLEOTIDE SEQUENCE</scope>
</reference>
<gene>
    <name evidence="3" type="ORF">OBE_03661</name>
</gene>
<proteinExistence type="predicted"/>
<keyword evidence="2" id="KW-0812">Transmembrane</keyword>